<keyword evidence="7" id="KW-0479">Metal-binding</keyword>
<evidence type="ECO:0000256" key="5">
    <source>
        <dbReference type="ARBA" id="ARBA00023150"/>
    </source>
</evidence>
<dbReference type="UniPathway" id="UPA00344"/>
<comment type="cofactor">
    <cofactor evidence="7">
        <name>Mg(2+)</name>
        <dbReference type="ChEBI" id="CHEBI:18420"/>
    </cofactor>
</comment>
<dbReference type="CDD" id="cd00887">
    <property type="entry name" value="MoeA"/>
    <property type="match status" value="1"/>
</dbReference>
<keyword evidence="4 7" id="KW-0500">Molybdenum</keyword>
<dbReference type="AlphaFoldDB" id="A0A7Y7IGR2"/>
<dbReference type="InterPro" id="IPR036425">
    <property type="entry name" value="MoaB/Mog-like_dom_sf"/>
</dbReference>
<dbReference type="InterPro" id="IPR001453">
    <property type="entry name" value="MoaB/Mog_dom"/>
</dbReference>
<dbReference type="Proteomes" id="UP000543556">
    <property type="component" value="Unassembled WGS sequence"/>
</dbReference>
<dbReference type="GO" id="GO:0061599">
    <property type="term" value="F:molybdopterin molybdotransferase activity"/>
    <property type="evidence" value="ECO:0007669"/>
    <property type="project" value="UniProtKB-UniRule"/>
</dbReference>
<evidence type="ECO:0000256" key="2">
    <source>
        <dbReference type="ARBA" id="ARBA00005046"/>
    </source>
</evidence>
<dbReference type="SUPFAM" id="SSF63882">
    <property type="entry name" value="MoeA N-terminal region -like"/>
    <property type="match status" value="1"/>
</dbReference>
<dbReference type="Gene3D" id="2.40.340.10">
    <property type="entry name" value="MoeA, C-terminal, domain IV"/>
    <property type="match status" value="1"/>
</dbReference>
<dbReference type="Pfam" id="PF00994">
    <property type="entry name" value="MoCF_biosynth"/>
    <property type="match status" value="1"/>
</dbReference>
<evidence type="ECO:0000313" key="10">
    <source>
        <dbReference type="Proteomes" id="UP000543556"/>
    </source>
</evidence>
<dbReference type="SMART" id="SM00852">
    <property type="entry name" value="MoCF_biosynth"/>
    <property type="match status" value="1"/>
</dbReference>
<dbReference type="Gene3D" id="3.40.980.10">
    <property type="entry name" value="MoaB/Mog-like domain"/>
    <property type="match status" value="1"/>
</dbReference>
<dbReference type="PANTHER" id="PTHR10192:SF5">
    <property type="entry name" value="GEPHYRIN"/>
    <property type="match status" value="1"/>
</dbReference>
<dbReference type="InterPro" id="IPR036135">
    <property type="entry name" value="MoeA_linker/N_sf"/>
</dbReference>
<dbReference type="NCBIfam" id="NF045515">
    <property type="entry name" value="Glp_gephyrin"/>
    <property type="match status" value="1"/>
</dbReference>
<dbReference type="InterPro" id="IPR005111">
    <property type="entry name" value="MoeA_C_domain_IV"/>
</dbReference>
<dbReference type="InterPro" id="IPR036688">
    <property type="entry name" value="MoeA_C_domain_IV_sf"/>
</dbReference>
<dbReference type="SUPFAM" id="SSF53218">
    <property type="entry name" value="Molybdenum cofactor biosynthesis proteins"/>
    <property type="match status" value="1"/>
</dbReference>
<dbReference type="GO" id="GO:0006777">
    <property type="term" value="P:Mo-molybdopterin cofactor biosynthetic process"/>
    <property type="evidence" value="ECO:0007669"/>
    <property type="project" value="UniProtKB-UniRule"/>
</dbReference>
<keyword evidence="5 7" id="KW-0501">Molybdenum cofactor biosynthesis</keyword>
<accession>A0A7Y7IGR2</accession>
<dbReference type="Gene3D" id="2.170.190.11">
    <property type="entry name" value="Molybdopterin biosynthesis moea protein, domain 3"/>
    <property type="match status" value="1"/>
</dbReference>
<dbReference type="EMBL" id="JAAMFM010000012">
    <property type="protein sequence ID" value="NVM95196.1"/>
    <property type="molecule type" value="Genomic_DNA"/>
</dbReference>
<keyword evidence="10" id="KW-1185">Reference proteome</keyword>
<proteinExistence type="inferred from homology"/>
<evidence type="ECO:0000256" key="4">
    <source>
        <dbReference type="ARBA" id="ARBA00022505"/>
    </source>
</evidence>
<dbReference type="NCBIfam" id="TIGR00177">
    <property type="entry name" value="molyb_syn"/>
    <property type="match status" value="1"/>
</dbReference>
<organism evidence="9 10">
    <name type="scientific">Arthrobacter wenxiniae</name>
    <dbReference type="NCBI Taxonomy" id="2713570"/>
    <lineage>
        <taxon>Bacteria</taxon>
        <taxon>Bacillati</taxon>
        <taxon>Actinomycetota</taxon>
        <taxon>Actinomycetes</taxon>
        <taxon>Micrococcales</taxon>
        <taxon>Micrococcaceae</taxon>
        <taxon>Arthrobacter</taxon>
    </lineage>
</organism>
<comment type="caution">
    <text evidence="9">The sequence shown here is derived from an EMBL/GenBank/DDBJ whole genome shotgun (WGS) entry which is preliminary data.</text>
</comment>
<dbReference type="PANTHER" id="PTHR10192">
    <property type="entry name" value="MOLYBDOPTERIN BIOSYNTHESIS PROTEIN"/>
    <property type="match status" value="1"/>
</dbReference>
<dbReference type="Pfam" id="PF03453">
    <property type="entry name" value="MoeA_N"/>
    <property type="match status" value="1"/>
</dbReference>
<dbReference type="InterPro" id="IPR038987">
    <property type="entry name" value="MoeA-like"/>
</dbReference>
<dbReference type="GO" id="GO:0005829">
    <property type="term" value="C:cytosol"/>
    <property type="evidence" value="ECO:0007669"/>
    <property type="project" value="TreeGrafter"/>
</dbReference>
<evidence type="ECO:0000256" key="1">
    <source>
        <dbReference type="ARBA" id="ARBA00002901"/>
    </source>
</evidence>
<gene>
    <name evidence="9" type="ORF">G6034_09790</name>
</gene>
<dbReference type="Pfam" id="PF03454">
    <property type="entry name" value="MoeA_C"/>
    <property type="match status" value="1"/>
</dbReference>
<dbReference type="Gene3D" id="3.90.105.10">
    <property type="entry name" value="Molybdopterin biosynthesis moea protein, domain 2"/>
    <property type="match status" value="1"/>
</dbReference>
<comment type="function">
    <text evidence="1 7">Catalyzes the insertion of molybdate into adenylated molybdopterin with the concomitant release of AMP.</text>
</comment>
<sequence>MRRTVAEHQQAVLEVLARAWKGEAGAPLLHDAGTRVPLADAAGRVLAAELRAPIDLPPFANSQMDGFAVWAEARQEQPKDVDSATSTVYRVAAAIPAGILPPRLEAGTAAPIMTGAMLPEGANAVVPVEQAHPAHFPAEGGTVELPATAPGTFVRARGSDLPAGSAAIPAGALLNAAHIGLASALGRSSLMVRPRPRVLLVTTGDEVLLPGDPRAADGLPEGRIFDANMALLRANLQQAGVEVVLAPVVLDDPHALLEVLDGYVDTVDLVLSTGGISAGAFEVVKQALSGLEVDFVSLALQPGGPQALGSYKGVPFIGFPGNPVSGAVSFELFLRPALAQLLGAPAPRRRVLAALERPLSSPAGRYQVRRGIYEGPEYESAASVREVGGPSSHLLGALAQANALIHIPAGVTELHAGAKVEVWLL</sequence>
<evidence type="ECO:0000313" key="9">
    <source>
        <dbReference type="EMBL" id="NVM95196.1"/>
    </source>
</evidence>
<keyword evidence="7" id="KW-0460">Magnesium</keyword>
<feature type="domain" description="MoaB/Mog" evidence="8">
    <location>
        <begin position="199"/>
        <end position="340"/>
    </location>
</feature>
<dbReference type="SUPFAM" id="SSF63867">
    <property type="entry name" value="MoeA C-terminal domain-like"/>
    <property type="match status" value="1"/>
</dbReference>
<name>A0A7Y7IGR2_9MICC</name>
<protein>
    <recommendedName>
        <fullName evidence="7">Molybdopterin molybdenumtransferase</fullName>
        <ecNumber evidence="7">2.10.1.1</ecNumber>
    </recommendedName>
</protein>
<dbReference type="InterPro" id="IPR005110">
    <property type="entry name" value="MoeA_linker/N"/>
</dbReference>
<evidence type="ECO:0000256" key="6">
    <source>
        <dbReference type="ARBA" id="ARBA00047317"/>
    </source>
</evidence>
<comment type="similarity">
    <text evidence="3 7">Belongs to the MoeA family.</text>
</comment>
<keyword evidence="7 9" id="KW-0808">Transferase</keyword>
<dbReference type="EC" id="2.10.1.1" evidence="7"/>
<evidence type="ECO:0000259" key="8">
    <source>
        <dbReference type="SMART" id="SM00852"/>
    </source>
</evidence>
<dbReference type="GO" id="GO:0046872">
    <property type="term" value="F:metal ion binding"/>
    <property type="evidence" value="ECO:0007669"/>
    <property type="project" value="UniProtKB-UniRule"/>
</dbReference>
<comment type="catalytic activity">
    <reaction evidence="6">
        <text>adenylyl-molybdopterin + molybdate = Mo-molybdopterin + AMP + H(+)</text>
        <dbReference type="Rhea" id="RHEA:35047"/>
        <dbReference type="ChEBI" id="CHEBI:15378"/>
        <dbReference type="ChEBI" id="CHEBI:36264"/>
        <dbReference type="ChEBI" id="CHEBI:62727"/>
        <dbReference type="ChEBI" id="CHEBI:71302"/>
        <dbReference type="ChEBI" id="CHEBI:456215"/>
        <dbReference type="EC" id="2.10.1.1"/>
    </reaction>
</comment>
<evidence type="ECO:0000256" key="3">
    <source>
        <dbReference type="ARBA" id="ARBA00010763"/>
    </source>
</evidence>
<dbReference type="RefSeq" id="WP_176634922.1">
    <property type="nucleotide sequence ID" value="NZ_JAAMFM010000012.1"/>
</dbReference>
<comment type="pathway">
    <text evidence="2 7">Cofactor biosynthesis; molybdopterin biosynthesis.</text>
</comment>
<evidence type="ECO:0000256" key="7">
    <source>
        <dbReference type="RuleBase" id="RU365090"/>
    </source>
</evidence>
<reference evidence="9 10" key="1">
    <citation type="submission" date="2020-02" db="EMBL/GenBank/DDBJ databases">
        <title>Genome sequence of strain AETb3-4.</title>
        <authorList>
            <person name="Gao J."/>
            <person name="Zhang X."/>
        </authorList>
    </citation>
    <scope>NUCLEOTIDE SEQUENCE [LARGE SCALE GENOMIC DNA]</scope>
    <source>
        <strain evidence="9 10">AETb3-4</strain>
    </source>
</reference>